<gene>
    <name evidence="1" type="ordered locus">SpyM3_1253</name>
</gene>
<evidence type="ECO:0000313" key="1">
    <source>
        <dbReference type="EMBL" id="AAM79860.1"/>
    </source>
</evidence>
<protein>
    <recommendedName>
        <fullName evidence="3">Phage protein</fullName>
    </recommendedName>
</protein>
<evidence type="ECO:0000313" key="2">
    <source>
        <dbReference type="Proteomes" id="UP000000564"/>
    </source>
</evidence>
<name>A0A0H2UVQ0_STRP3</name>
<proteinExistence type="predicted"/>
<dbReference type="AlphaFoldDB" id="A0A0H2UVQ0"/>
<dbReference type="HOGENOM" id="CLU_2636387_0_0_9"/>
<dbReference type="EMBL" id="AE014074">
    <property type="protein sequence ID" value="AAM79860.1"/>
    <property type="molecule type" value="Genomic_DNA"/>
</dbReference>
<evidence type="ECO:0008006" key="3">
    <source>
        <dbReference type="Google" id="ProtNLM"/>
    </source>
</evidence>
<dbReference type="RefSeq" id="WP_011054762.1">
    <property type="nucleotide sequence ID" value="NC_004070.1"/>
</dbReference>
<sequence length="77" mass="8933">MDQEIFNFFNKQIKKDFGKTASKETFAKFASYCAEGIEKKGVKPIFNWINLYAFGLGITTAEADRLRIERYKQENAL</sequence>
<reference evidence="1 2" key="1">
    <citation type="journal article" date="2002" name="Proc. Natl. Acad. Sci. U.S.A.">
        <title>Genome sequence of a serotype M3 strain of group A Streptococcus: phage-encoded toxins, the high-virulence phenotype, and clone emergence.</title>
        <authorList>
            <person name="Beres S.B."/>
            <person name="Sylva G.L."/>
            <person name="Barbian K.D."/>
            <person name="Lei B."/>
            <person name="Hoff J.S."/>
            <person name="Mammarella N.D."/>
            <person name="Liu M.Y."/>
            <person name="Smoot J.C."/>
            <person name="Porcella S.F."/>
            <person name="Parkins L.D."/>
            <person name="Campbell D.S."/>
            <person name="Smith T.M."/>
            <person name="McCormick J.K."/>
            <person name="Leung D.Y."/>
            <person name="Schlievert P.M."/>
            <person name="Musser J.M."/>
        </authorList>
    </citation>
    <scope>NUCLEOTIDE SEQUENCE [LARGE SCALE GENOMIC DNA]</scope>
    <source>
        <strain evidence="2">ATCC BAA-595 / MGAS315</strain>
    </source>
</reference>
<dbReference type="Proteomes" id="UP000000564">
    <property type="component" value="Chromosome"/>
</dbReference>
<organism evidence="1 2">
    <name type="scientific">Streptococcus pyogenes serotype M3 (strain ATCC BAA-595 / MGAS315)</name>
    <dbReference type="NCBI Taxonomy" id="198466"/>
    <lineage>
        <taxon>Bacteria</taxon>
        <taxon>Bacillati</taxon>
        <taxon>Bacillota</taxon>
        <taxon>Bacilli</taxon>
        <taxon>Lactobacillales</taxon>
        <taxon>Streptococcaceae</taxon>
        <taxon>Streptococcus</taxon>
    </lineage>
</organism>
<dbReference type="KEGG" id="spg:SpyM3_1253"/>
<accession>A0A0H2UVQ0</accession>